<organism evidence="1">
    <name type="scientific">Anguilla anguilla</name>
    <name type="common">European freshwater eel</name>
    <name type="synonym">Muraena anguilla</name>
    <dbReference type="NCBI Taxonomy" id="7936"/>
    <lineage>
        <taxon>Eukaryota</taxon>
        <taxon>Metazoa</taxon>
        <taxon>Chordata</taxon>
        <taxon>Craniata</taxon>
        <taxon>Vertebrata</taxon>
        <taxon>Euteleostomi</taxon>
        <taxon>Actinopterygii</taxon>
        <taxon>Neopterygii</taxon>
        <taxon>Teleostei</taxon>
        <taxon>Anguilliformes</taxon>
        <taxon>Anguillidae</taxon>
        <taxon>Anguilla</taxon>
    </lineage>
</organism>
<sequence length="32" mass="3671">MHHLHINLLTLLCHAHKSIIAKRHCSVVFIGK</sequence>
<name>A0A0E9T5N2_ANGAN</name>
<evidence type="ECO:0000313" key="1">
    <source>
        <dbReference type="EMBL" id="JAH48976.1"/>
    </source>
</evidence>
<accession>A0A0E9T5N2</accession>
<reference evidence="1" key="2">
    <citation type="journal article" date="2015" name="Fish Shellfish Immunol.">
        <title>Early steps in the European eel (Anguilla anguilla)-Vibrio vulnificus interaction in the gills: Role of the RtxA13 toxin.</title>
        <authorList>
            <person name="Callol A."/>
            <person name="Pajuelo D."/>
            <person name="Ebbesson L."/>
            <person name="Teles M."/>
            <person name="MacKenzie S."/>
            <person name="Amaro C."/>
        </authorList>
    </citation>
    <scope>NUCLEOTIDE SEQUENCE</scope>
</reference>
<proteinExistence type="predicted"/>
<protein>
    <submittedName>
        <fullName evidence="1">Uncharacterized protein</fullName>
    </submittedName>
</protein>
<dbReference type="AlphaFoldDB" id="A0A0E9T5N2"/>
<reference evidence="1" key="1">
    <citation type="submission" date="2014-11" db="EMBL/GenBank/DDBJ databases">
        <authorList>
            <person name="Amaro Gonzalez C."/>
        </authorList>
    </citation>
    <scope>NUCLEOTIDE SEQUENCE</scope>
</reference>
<dbReference type="EMBL" id="GBXM01059601">
    <property type="protein sequence ID" value="JAH48976.1"/>
    <property type="molecule type" value="Transcribed_RNA"/>
</dbReference>